<evidence type="ECO:0000256" key="1">
    <source>
        <dbReference type="ARBA" id="ARBA00011764"/>
    </source>
</evidence>
<protein>
    <recommendedName>
        <fullName evidence="2">Regulatory protein zeste</fullName>
    </recommendedName>
</protein>
<comment type="function">
    <text evidence="3">Involved in transvection phenomena (= synapsis-dependent gene expression), where the synaptic pairing of chromosomes carrying genes with which zeste interacts influences the expression of these genes. Zeste binds to DNA and stimulates transcription from a nearby promoter.</text>
</comment>
<dbReference type="OrthoDB" id="6437871at2759"/>
<comment type="subunit">
    <text evidence="1">Self-associates forming complexes of several hundred monomers.</text>
</comment>
<sequence length="450" mass="50014">MDSSGITKKISGEQREAMLQFMIENPDLAKNRLSGPQGGIKKTMKWRELATILNSCPTGVSKTPDKWSRSWQDWRSDVKQKASRLRRHAAGTGGGPSKGTPLTALEERLLSFIGKTAVNGVTGIIDPIEIFTLSPDGTVEFALTEEEEVEVMETPASSTPTSGITPPAMRRRANGESLSSSIPENSASVSSVWCGILDSSHPGLLTVFGFAGPLLVRLPSSLLAGLSETLESIAEHIPMEFARKPRTVRDLKRWKATEFRQFLLYTGPYALRKIVSDDRISAFKFVDELQRLKRFVRKKDKPLQKIIRRQAEMGLKATRVSQCSELMKKNIGTLPMGLLEPEFLRVTVKNVKVSVMRPDNYVFLRDGTLCQVLHIATLNGECHIYGQPFKDITDFYAAPARSSKVGIYLASKLGNPRVWTINEIASKAVVIPLKRVHGIQEYYVTDLILL</sequence>
<evidence type="ECO:0000256" key="3">
    <source>
        <dbReference type="ARBA" id="ARBA00025466"/>
    </source>
</evidence>
<dbReference type="PANTHER" id="PTHR33053">
    <property type="entry name" value="PROTEIN, PUTATIVE-RELATED"/>
    <property type="match status" value="1"/>
</dbReference>
<keyword evidence="7" id="KW-1185">Reference proteome</keyword>
<evidence type="ECO:0000256" key="2">
    <source>
        <dbReference type="ARBA" id="ARBA00016807"/>
    </source>
</evidence>
<feature type="region of interest" description="Disordered" evidence="4">
    <location>
        <begin position="149"/>
        <end position="182"/>
    </location>
</feature>
<gene>
    <name evidence="6" type="ORF">J437_LFUL018113</name>
</gene>
<dbReference type="AlphaFoldDB" id="A0A8K0P6X0"/>
<dbReference type="EMBL" id="KZ309309">
    <property type="protein sequence ID" value="KAG8238235.1"/>
    <property type="molecule type" value="Genomic_DNA"/>
</dbReference>
<feature type="domain" description="Myb/SANT-like DNA-binding" evidence="5">
    <location>
        <begin position="8"/>
        <end position="82"/>
    </location>
</feature>
<feature type="compositionally biased region" description="Polar residues" evidence="4">
    <location>
        <begin position="155"/>
        <end position="164"/>
    </location>
</feature>
<organism evidence="6 7">
    <name type="scientific">Ladona fulva</name>
    <name type="common">Scarce chaser dragonfly</name>
    <name type="synonym">Libellula fulva</name>
    <dbReference type="NCBI Taxonomy" id="123851"/>
    <lineage>
        <taxon>Eukaryota</taxon>
        <taxon>Metazoa</taxon>
        <taxon>Ecdysozoa</taxon>
        <taxon>Arthropoda</taxon>
        <taxon>Hexapoda</taxon>
        <taxon>Insecta</taxon>
        <taxon>Pterygota</taxon>
        <taxon>Palaeoptera</taxon>
        <taxon>Odonata</taxon>
        <taxon>Epiprocta</taxon>
        <taxon>Anisoptera</taxon>
        <taxon>Libelluloidea</taxon>
        <taxon>Libellulidae</taxon>
        <taxon>Ladona</taxon>
    </lineage>
</organism>
<reference evidence="6" key="1">
    <citation type="submission" date="2013-04" db="EMBL/GenBank/DDBJ databases">
        <authorList>
            <person name="Qu J."/>
            <person name="Murali S.C."/>
            <person name="Bandaranaike D."/>
            <person name="Bellair M."/>
            <person name="Blankenburg K."/>
            <person name="Chao H."/>
            <person name="Dinh H."/>
            <person name="Doddapaneni H."/>
            <person name="Downs B."/>
            <person name="Dugan-Rocha S."/>
            <person name="Elkadiri S."/>
            <person name="Gnanaolivu R.D."/>
            <person name="Hernandez B."/>
            <person name="Javaid M."/>
            <person name="Jayaseelan J.C."/>
            <person name="Lee S."/>
            <person name="Li M."/>
            <person name="Ming W."/>
            <person name="Munidasa M."/>
            <person name="Muniz J."/>
            <person name="Nguyen L."/>
            <person name="Ongeri F."/>
            <person name="Osuji N."/>
            <person name="Pu L.-L."/>
            <person name="Puazo M."/>
            <person name="Qu C."/>
            <person name="Quiroz J."/>
            <person name="Raj R."/>
            <person name="Weissenberger G."/>
            <person name="Xin Y."/>
            <person name="Zou X."/>
            <person name="Han Y."/>
            <person name="Richards S."/>
            <person name="Worley K."/>
            <person name="Muzny D."/>
            <person name="Gibbs R."/>
        </authorList>
    </citation>
    <scope>NUCLEOTIDE SEQUENCE</scope>
    <source>
        <strain evidence="6">Sampled in the wild</strain>
    </source>
</reference>
<accession>A0A8K0P6X0</accession>
<evidence type="ECO:0000256" key="4">
    <source>
        <dbReference type="SAM" id="MobiDB-lite"/>
    </source>
</evidence>
<name>A0A8K0P6X0_LADFU</name>
<evidence type="ECO:0000259" key="5">
    <source>
        <dbReference type="Pfam" id="PF13873"/>
    </source>
</evidence>
<comment type="caution">
    <text evidence="6">The sequence shown here is derived from an EMBL/GenBank/DDBJ whole genome shotgun (WGS) entry which is preliminary data.</text>
</comment>
<dbReference type="Pfam" id="PF13873">
    <property type="entry name" value="Myb_DNA-bind_5"/>
    <property type="match status" value="1"/>
</dbReference>
<evidence type="ECO:0000313" key="6">
    <source>
        <dbReference type="EMBL" id="KAG8238235.1"/>
    </source>
</evidence>
<dbReference type="Proteomes" id="UP000792457">
    <property type="component" value="Unassembled WGS sequence"/>
</dbReference>
<reference evidence="6" key="2">
    <citation type="submission" date="2017-10" db="EMBL/GenBank/DDBJ databases">
        <title>Ladona fulva Genome sequencing and assembly.</title>
        <authorList>
            <person name="Murali S."/>
            <person name="Richards S."/>
            <person name="Bandaranaike D."/>
            <person name="Bellair M."/>
            <person name="Blankenburg K."/>
            <person name="Chao H."/>
            <person name="Dinh H."/>
            <person name="Doddapaneni H."/>
            <person name="Dugan-Rocha S."/>
            <person name="Elkadiri S."/>
            <person name="Gnanaolivu R."/>
            <person name="Hernandez B."/>
            <person name="Skinner E."/>
            <person name="Javaid M."/>
            <person name="Lee S."/>
            <person name="Li M."/>
            <person name="Ming W."/>
            <person name="Munidasa M."/>
            <person name="Muniz J."/>
            <person name="Nguyen L."/>
            <person name="Hughes D."/>
            <person name="Osuji N."/>
            <person name="Pu L.-L."/>
            <person name="Puazo M."/>
            <person name="Qu C."/>
            <person name="Quiroz J."/>
            <person name="Raj R."/>
            <person name="Weissenberger G."/>
            <person name="Xin Y."/>
            <person name="Zou X."/>
            <person name="Han Y."/>
            <person name="Worley K."/>
            <person name="Muzny D."/>
            <person name="Gibbs R."/>
        </authorList>
    </citation>
    <scope>NUCLEOTIDE SEQUENCE</scope>
    <source>
        <strain evidence="6">Sampled in the wild</strain>
    </source>
</reference>
<dbReference type="InterPro" id="IPR028002">
    <property type="entry name" value="Myb_DNA-bind_5"/>
</dbReference>
<feature type="region of interest" description="Disordered" evidence="4">
    <location>
        <begin position="80"/>
        <end position="101"/>
    </location>
</feature>
<proteinExistence type="predicted"/>
<evidence type="ECO:0000313" key="7">
    <source>
        <dbReference type="Proteomes" id="UP000792457"/>
    </source>
</evidence>